<comment type="subcellular location">
    <subcellularLocation>
        <location evidence="3 15">Cytoplasm</location>
    </subcellularLocation>
</comment>
<keyword evidence="8 15" id="KW-0479">Metal-binding</keyword>
<keyword evidence="13 15" id="KW-0324">Glycolysis</keyword>
<evidence type="ECO:0000256" key="3">
    <source>
        <dbReference type="ARBA" id="ARBA00004496"/>
    </source>
</evidence>
<dbReference type="GO" id="GO:0006002">
    <property type="term" value="P:fructose 6-phosphate metabolic process"/>
    <property type="evidence" value="ECO:0007669"/>
    <property type="project" value="UniProtKB-UniRule"/>
</dbReference>
<dbReference type="GO" id="GO:0061621">
    <property type="term" value="P:canonical glycolysis"/>
    <property type="evidence" value="ECO:0007669"/>
    <property type="project" value="TreeGrafter"/>
</dbReference>
<dbReference type="FunFam" id="3.40.50.450:FF:000001">
    <property type="entry name" value="ATP-dependent 6-phosphofructokinase"/>
    <property type="match status" value="1"/>
</dbReference>
<dbReference type="Proteomes" id="UP000284841">
    <property type="component" value="Unassembled WGS sequence"/>
</dbReference>
<feature type="binding site" description="in other chain" evidence="15">
    <location>
        <begin position="125"/>
        <end position="127"/>
    </location>
    <ligand>
        <name>substrate</name>
        <note>ligand shared between dimeric partners</note>
    </ligand>
</feature>
<evidence type="ECO:0000256" key="8">
    <source>
        <dbReference type="ARBA" id="ARBA00022723"/>
    </source>
</evidence>
<keyword evidence="6 15" id="KW-0021">Allosteric enzyme</keyword>
<evidence type="ECO:0000256" key="1">
    <source>
        <dbReference type="ARBA" id="ARBA00001946"/>
    </source>
</evidence>
<evidence type="ECO:0000256" key="11">
    <source>
        <dbReference type="ARBA" id="ARBA00022840"/>
    </source>
</evidence>
<keyword evidence="18" id="KW-1185">Reference proteome</keyword>
<evidence type="ECO:0000313" key="18">
    <source>
        <dbReference type="Proteomes" id="UP000284841"/>
    </source>
</evidence>
<comment type="similarity">
    <text evidence="15">Belongs to the phosphofructokinase type A (PFKA) family. ATP-dependent PFK group I subfamily. Prokaryotic clade 'B1' sub-subfamily.</text>
</comment>
<dbReference type="GO" id="GO:0003872">
    <property type="term" value="F:6-phosphofructokinase activity"/>
    <property type="evidence" value="ECO:0007669"/>
    <property type="project" value="UniProtKB-UniRule"/>
</dbReference>
<dbReference type="InterPro" id="IPR012003">
    <property type="entry name" value="ATP_PFK_prok-type"/>
</dbReference>
<comment type="caution">
    <text evidence="17">The sequence shown here is derived from an EMBL/GenBank/DDBJ whole genome shotgun (WGS) entry which is preliminary data.</text>
</comment>
<dbReference type="GO" id="GO:0070095">
    <property type="term" value="F:fructose-6-phosphate binding"/>
    <property type="evidence" value="ECO:0007669"/>
    <property type="project" value="TreeGrafter"/>
</dbReference>
<dbReference type="GO" id="GO:0005524">
    <property type="term" value="F:ATP binding"/>
    <property type="evidence" value="ECO:0007669"/>
    <property type="project" value="UniProtKB-UniRule"/>
</dbReference>
<keyword evidence="10 15" id="KW-0418">Kinase</keyword>
<keyword evidence="9 15" id="KW-0547">Nucleotide-binding</keyword>
<proteinExistence type="inferred from homology"/>
<evidence type="ECO:0000256" key="13">
    <source>
        <dbReference type="ARBA" id="ARBA00023152"/>
    </source>
</evidence>
<evidence type="ECO:0000259" key="16">
    <source>
        <dbReference type="Pfam" id="PF00365"/>
    </source>
</evidence>
<dbReference type="GO" id="GO:0005945">
    <property type="term" value="C:6-phosphofructokinase complex"/>
    <property type="evidence" value="ECO:0007669"/>
    <property type="project" value="TreeGrafter"/>
</dbReference>
<protein>
    <recommendedName>
        <fullName evidence="15">ATP-dependent 6-phosphofructokinase</fullName>
        <shortName evidence="15">ATP-PFK</shortName>
        <shortName evidence="15">Phosphofructokinase</shortName>
        <ecNumber evidence="15">2.7.1.11</ecNumber>
    </recommendedName>
    <alternativeName>
        <fullName evidence="15">Phosphohexokinase</fullName>
    </alternativeName>
</protein>
<feature type="binding site" evidence="15">
    <location>
        <position position="162"/>
    </location>
    <ligand>
        <name>substrate</name>
        <note>ligand shared between dimeric partners</note>
    </ligand>
</feature>
<comment type="activity regulation">
    <text evidence="15">Allosterically activated by ADP and other diphosphonucleosides, and allosterically inhibited by phosphoenolpyruvate.</text>
</comment>
<dbReference type="GO" id="GO:0048029">
    <property type="term" value="F:monosaccharide binding"/>
    <property type="evidence" value="ECO:0007669"/>
    <property type="project" value="TreeGrafter"/>
</dbReference>
<comment type="subunit">
    <text evidence="15">Homotetramer.</text>
</comment>
<evidence type="ECO:0000256" key="10">
    <source>
        <dbReference type="ARBA" id="ARBA00022777"/>
    </source>
</evidence>
<dbReference type="Gene3D" id="3.40.50.450">
    <property type="match status" value="1"/>
</dbReference>
<feature type="binding site" evidence="15">
    <location>
        <position position="244"/>
    </location>
    <ligand>
        <name>substrate</name>
        <note>ligand shared between dimeric partners</note>
    </ligand>
</feature>
<dbReference type="UniPathway" id="UPA00109">
    <property type="reaction ID" value="UER00182"/>
</dbReference>
<dbReference type="PIRSF" id="PIRSF000532">
    <property type="entry name" value="ATP_PFK_prok"/>
    <property type="match status" value="1"/>
</dbReference>
<dbReference type="NCBIfam" id="TIGR02482">
    <property type="entry name" value="PFKA_ATP"/>
    <property type="match status" value="1"/>
</dbReference>
<dbReference type="EMBL" id="QRMS01000004">
    <property type="protein sequence ID" value="RHJ86022.1"/>
    <property type="molecule type" value="Genomic_DNA"/>
</dbReference>
<dbReference type="PRINTS" id="PR00476">
    <property type="entry name" value="PHFRCTKINASE"/>
</dbReference>
<feature type="binding site" description="in other chain" evidence="15">
    <location>
        <begin position="213"/>
        <end position="215"/>
    </location>
    <ligand>
        <name>ADP</name>
        <dbReference type="ChEBI" id="CHEBI:456216"/>
        <note>allosteric activator; ligand shared between dimeric partners</note>
    </ligand>
</feature>
<dbReference type="NCBIfam" id="NF002872">
    <property type="entry name" value="PRK03202.1"/>
    <property type="match status" value="1"/>
</dbReference>
<feature type="binding site" evidence="15">
    <location>
        <begin position="21"/>
        <end position="25"/>
    </location>
    <ligand>
        <name>ADP</name>
        <dbReference type="ChEBI" id="CHEBI:456216"/>
        <note>allosteric activator; ligand shared between dimeric partners</note>
    </ligand>
</feature>
<dbReference type="GO" id="GO:0042802">
    <property type="term" value="F:identical protein binding"/>
    <property type="evidence" value="ECO:0007669"/>
    <property type="project" value="TreeGrafter"/>
</dbReference>
<keyword evidence="11 15" id="KW-0067">ATP-binding</keyword>
<dbReference type="PANTHER" id="PTHR13697:SF4">
    <property type="entry name" value="ATP-DEPENDENT 6-PHOSPHOFRUCTOKINASE"/>
    <property type="match status" value="1"/>
</dbReference>
<dbReference type="STRING" id="1776384.GCA_900086585_01727"/>
<comment type="caution">
    <text evidence="15">Lacks conserved residue(s) required for the propagation of feature annotation.</text>
</comment>
<comment type="cofactor">
    <cofactor evidence="1 15">
        <name>Mg(2+)</name>
        <dbReference type="ChEBI" id="CHEBI:18420"/>
    </cofactor>
</comment>
<dbReference type="InterPro" id="IPR012828">
    <property type="entry name" value="PFKA_ATP_prok"/>
</dbReference>
<dbReference type="AlphaFoldDB" id="A0A415DYX5"/>
<accession>A0A415DYX5</accession>
<feature type="binding site" description="in other chain" evidence="15">
    <location>
        <begin position="169"/>
        <end position="171"/>
    </location>
    <ligand>
        <name>substrate</name>
        <note>ligand shared between dimeric partners</note>
    </ligand>
</feature>
<dbReference type="GO" id="GO:0046872">
    <property type="term" value="F:metal ion binding"/>
    <property type="evidence" value="ECO:0007669"/>
    <property type="project" value="UniProtKB-KW"/>
</dbReference>
<feature type="binding site" evidence="15">
    <location>
        <begin position="102"/>
        <end position="105"/>
    </location>
    <ligand>
        <name>ATP</name>
        <dbReference type="ChEBI" id="CHEBI:30616"/>
    </ligand>
</feature>
<keyword evidence="7 15" id="KW-0808">Transferase</keyword>
<feature type="binding site" evidence="15">
    <location>
        <position position="11"/>
    </location>
    <ligand>
        <name>ATP</name>
        <dbReference type="ChEBI" id="CHEBI:30616"/>
    </ligand>
</feature>
<feature type="binding site" description="in other chain" evidence="15">
    <location>
        <begin position="250"/>
        <end position="253"/>
    </location>
    <ligand>
        <name>substrate</name>
        <note>ligand shared between dimeric partners</note>
    </ligand>
</feature>
<feature type="active site" description="Proton acceptor" evidence="15">
    <location>
        <position position="127"/>
    </location>
</feature>
<dbReference type="InterPro" id="IPR035966">
    <property type="entry name" value="PKF_sf"/>
</dbReference>
<comment type="catalytic activity">
    <reaction evidence="14 15">
        <text>beta-D-fructose 6-phosphate + ATP = beta-D-fructose 1,6-bisphosphate + ADP + H(+)</text>
        <dbReference type="Rhea" id="RHEA:16109"/>
        <dbReference type="ChEBI" id="CHEBI:15378"/>
        <dbReference type="ChEBI" id="CHEBI:30616"/>
        <dbReference type="ChEBI" id="CHEBI:32966"/>
        <dbReference type="ChEBI" id="CHEBI:57634"/>
        <dbReference type="ChEBI" id="CHEBI:456216"/>
        <dbReference type="EC" id="2.7.1.11"/>
    </reaction>
</comment>
<feature type="binding site" description="in other chain" evidence="15">
    <location>
        <position position="211"/>
    </location>
    <ligand>
        <name>ADP</name>
        <dbReference type="ChEBI" id="CHEBI:456216"/>
        <note>allosteric activator; ligand shared between dimeric partners</note>
    </ligand>
</feature>
<evidence type="ECO:0000256" key="7">
    <source>
        <dbReference type="ARBA" id="ARBA00022679"/>
    </source>
</evidence>
<feature type="binding site" description="in other chain" evidence="15">
    <location>
        <begin position="185"/>
        <end position="187"/>
    </location>
    <ligand>
        <name>ADP</name>
        <dbReference type="ChEBI" id="CHEBI:456216"/>
        <note>allosteric activator; ligand shared between dimeric partners</note>
    </ligand>
</feature>
<dbReference type="RefSeq" id="WP_118336149.1">
    <property type="nucleotide sequence ID" value="NZ_AP025567.1"/>
</dbReference>
<evidence type="ECO:0000313" key="17">
    <source>
        <dbReference type="EMBL" id="RHJ86022.1"/>
    </source>
</evidence>
<evidence type="ECO:0000256" key="9">
    <source>
        <dbReference type="ARBA" id="ARBA00022741"/>
    </source>
</evidence>
<feature type="binding site" description="in other chain" evidence="15">
    <location>
        <position position="154"/>
    </location>
    <ligand>
        <name>ADP</name>
        <dbReference type="ChEBI" id="CHEBI:456216"/>
        <note>allosteric activator; ligand shared between dimeric partners</note>
    </ligand>
</feature>
<comment type="function">
    <text evidence="2 15">Catalyzes the phosphorylation of D-fructose 6-phosphate to fructose 1,6-bisphosphate by ATP, the first committing step of glycolysis.</text>
</comment>
<feature type="binding site" description="in other chain" evidence="15">
    <location>
        <position position="222"/>
    </location>
    <ligand>
        <name>substrate</name>
        <note>ligand shared between dimeric partners</note>
    </ligand>
</feature>
<keyword evidence="5 15" id="KW-0963">Cytoplasm</keyword>
<dbReference type="InterPro" id="IPR000023">
    <property type="entry name" value="Phosphofructokinase_dom"/>
</dbReference>
<evidence type="ECO:0000256" key="5">
    <source>
        <dbReference type="ARBA" id="ARBA00022490"/>
    </source>
</evidence>
<evidence type="ECO:0000256" key="4">
    <source>
        <dbReference type="ARBA" id="ARBA00004679"/>
    </source>
</evidence>
<feature type="domain" description="Phosphofructokinase" evidence="16">
    <location>
        <begin position="3"/>
        <end position="276"/>
    </location>
</feature>
<evidence type="ECO:0000256" key="2">
    <source>
        <dbReference type="ARBA" id="ARBA00002659"/>
    </source>
</evidence>
<dbReference type="SUPFAM" id="SSF53784">
    <property type="entry name" value="Phosphofructokinase"/>
    <property type="match status" value="1"/>
</dbReference>
<dbReference type="EC" id="2.7.1.11" evidence="15"/>
<organism evidence="17 18">
    <name type="scientific">Emergencia timonensis</name>
    <dbReference type="NCBI Taxonomy" id="1776384"/>
    <lineage>
        <taxon>Bacteria</taxon>
        <taxon>Bacillati</taxon>
        <taxon>Bacillota</taxon>
        <taxon>Clostridia</taxon>
        <taxon>Peptostreptococcales</taxon>
        <taxon>Anaerovoracaceae</taxon>
        <taxon>Emergencia</taxon>
    </lineage>
</organism>
<feature type="binding site" evidence="15">
    <location>
        <position position="103"/>
    </location>
    <ligand>
        <name>Mg(2+)</name>
        <dbReference type="ChEBI" id="CHEBI:18420"/>
        <note>catalytic</note>
    </ligand>
</feature>
<dbReference type="Gene3D" id="3.40.50.460">
    <property type="entry name" value="Phosphofructokinase domain"/>
    <property type="match status" value="1"/>
</dbReference>
<dbReference type="HAMAP" id="MF_00339">
    <property type="entry name" value="Phosphofructokinase_I_B1"/>
    <property type="match status" value="1"/>
</dbReference>
<comment type="pathway">
    <text evidence="4 15">Carbohydrate degradation; glycolysis; D-glyceraldehyde 3-phosphate and glycerone phosphate from D-glucose: step 3/4.</text>
</comment>
<dbReference type="PANTHER" id="PTHR13697">
    <property type="entry name" value="PHOSPHOFRUCTOKINASE"/>
    <property type="match status" value="1"/>
</dbReference>
<keyword evidence="12 15" id="KW-0460">Magnesium</keyword>
<reference evidence="17 18" key="1">
    <citation type="submission" date="2018-08" db="EMBL/GenBank/DDBJ databases">
        <title>A genome reference for cultivated species of the human gut microbiota.</title>
        <authorList>
            <person name="Zou Y."/>
            <person name="Xue W."/>
            <person name="Luo G."/>
        </authorList>
    </citation>
    <scope>NUCLEOTIDE SEQUENCE [LARGE SCALE GENOMIC DNA]</scope>
    <source>
        <strain evidence="17 18">AM07-24</strain>
    </source>
</reference>
<gene>
    <name evidence="15 17" type="primary">pfkA</name>
    <name evidence="17" type="ORF">DW099_14380</name>
</gene>
<dbReference type="GO" id="GO:0016208">
    <property type="term" value="F:AMP binding"/>
    <property type="evidence" value="ECO:0007669"/>
    <property type="project" value="TreeGrafter"/>
</dbReference>
<sequence length="320" mass="34227">MKRIGVLTSGGDSPGMNAAVRSVVRCGIDEGMEVYGIYRGYEGLMDGEIEELDRNSVGDILQRGGTILKTARSEKFRTEEGQAHAAAMLNTFGIEGLVVIGGDGSLRGGADLARRGIRVIGLPGTIDNDLGYTDYTIGFDTAVNTVLEAITKIRDTSSSHERTTVIEVMGRHCGDIALFAGLAGGAEGVLIPEIENDINELCKKIVMGANRGKQHSIIINAEGSGISSQELTETIQYRTGKDTRLVVLSYLQRGGSPTLRDRMLATLTGAKAVELLKDDSDSKAIGTVDGEIAAYDLIDALEQKREIDRAMYDLIGVLSK</sequence>
<dbReference type="GO" id="GO:0030388">
    <property type="term" value="P:fructose 1,6-bisphosphate metabolic process"/>
    <property type="evidence" value="ECO:0007669"/>
    <property type="project" value="TreeGrafter"/>
</dbReference>
<feature type="binding site" evidence="15">
    <location>
        <begin position="72"/>
        <end position="73"/>
    </location>
    <ligand>
        <name>ATP</name>
        <dbReference type="ChEBI" id="CHEBI:30616"/>
    </ligand>
</feature>
<dbReference type="FunFam" id="3.40.50.460:FF:000002">
    <property type="entry name" value="ATP-dependent 6-phosphofructokinase"/>
    <property type="match status" value="1"/>
</dbReference>
<evidence type="ECO:0000256" key="12">
    <source>
        <dbReference type="ARBA" id="ARBA00022842"/>
    </source>
</evidence>
<dbReference type="OrthoDB" id="9802503at2"/>
<dbReference type="InterPro" id="IPR022953">
    <property type="entry name" value="ATP_PFK"/>
</dbReference>
<dbReference type="Pfam" id="PF00365">
    <property type="entry name" value="PFK"/>
    <property type="match status" value="1"/>
</dbReference>
<name>A0A415DYX5_9FIRM</name>
<evidence type="ECO:0000256" key="15">
    <source>
        <dbReference type="HAMAP-Rule" id="MF_00339"/>
    </source>
</evidence>
<evidence type="ECO:0000256" key="14">
    <source>
        <dbReference type="ARBA" id="ARBA00048070"/>
    </source>
</evidence>
<evidence type="ECO:0000256" key="6">
    <source>
        <dbReference type="ARBA" id="ARBA00022533"/>
    </source>
</evidence>